<evidence type="ECO:0000256" key="12">
    <source>
        <dbReference type="ARBA" id="ARBA00038933"/>
    </source>
</evidence>
<dbReference type="InterPro" id="IPR012334">
    <property type="entry name" value="Pectin_lyas_fold"/>
</dbReference>
<comment type="function">
    <text evidence="11">Specific in hydrolyzing the terminal glycosidic bond of polygalacturonic acid and oligogalacturonates.</text>
</comment>
<dbReference type="Pfam" id="PF00295">
    <property type="entry name" value="Glyco_hydro_28"/>
    <property type="match status" value="1"/>
</dbReference>
<evidence type="ECO:0000256" key="5">
    <source>
        <dbReference type="ARBA" id="ARBA00022737"/>
    </source>
</evidence>
<evidence type="ECO:0000256" key="13">
    <source>
        <dbReference type="ARBA" id="ARBA00041474"/>
    </source>
</evidence>
<organism evidence="18 19">
    <name type="scientific">Kwoniella newhampshirensis</name>
    <dbReference type="NCBI Taxonomy" id="1651941"/>
    <lineage>
        <taxon>Eukaryota</taxon>
        <taxon>Fungi</taxon>
        <taxon>Dikarya</taxon>
        <taxon>Basidiomycota</taxon>
        <taxon>Agaricomycotina</taxon>
        <taxon>Tremellomycetes</taxon>
        <taxon>Tremellales</taxon>
        <taxon>Cryptococcaceae</taxon>
        <taxon>Kwoniella</taxon>
    </lineage>
</organism>
<dbReference type="RefSeq" id="XP_066805051.1">
    <property type="nucleotide sequence ID" value="XM_066943850.1"/>
</dbReference>
<accession>A0AAW0Z3Q7</accession>
<evidence type="ECO:0000256" key="3">
    <source>
        <dbReference type="ARBA" id="ARBA00022525"/>
    </source>
</evidence>
<feature type="chain" id="PRO_5043340170" description="galacturonan 1,4-alpha-galacturonidase" evidence="17">
    <location>
        <begin position="21"/>
        <end position="428"/>
    </location>
</feature>
<sequence>MILSIRSFALAVSLATSTQAYKTCVVPFGGPGVDDTLGLTAMLPNCSTDASIVFQEHTTYNISTPVVFSNLSHVEINILGNLDLPKSIPYVQAAVNASGGRLYWFSISGDNVTLSGNQDPEWGFIDPYGVPWWQAAPDTQPLGGLANRPHGFMINANNSIIRRLKVRKPVAWGISVAGNNNHIYDNVIDASYDLNNPAVFPFNTDGYDIRGNNYVIENGTVSNGDDCVAVNSGNNITVRNMVCEGGHGASLSSANGVSNVLFNNITSKNSLYATRFKSSLNSVGNITNVTWSNIYVLNATFPIFATGVYFDQNTNRGRVPGDYPANSTATHISNFLWTNITGTISDIYTGDGSCTTNPCWYNVANATNTAAVTLQLLRGTATNIRVENVNLMPIDGKGTPNVLCDPSSFVDGTSNLGFKCENGPYVPQ</sequence>
<keyword evidence="3" id="KW-0964">Secreted</keyword>
<evidence type="ECO:0000256" key="15">
    <source>
        <dbReference type="ARBA" id="ARBA00048766"/>
    </source>
</evidence>
<evidence type="ECO:0000256" key="10">
    <source>
        <dbReference type="ARBA" id="ARBA00023316"/>
    </source>
</evidence>
<evidence type="ECO:0000256" key="16">
    <source>
        <dbReference type="RuleBase" id="RU361169"/>
    </source>
</evidence>
<keyword evidence="6 16" id="KW-0378">Hydrolase</keyword>
<evidence type="ECO:0000256" key="11">
    <source>
        <dbReference type="ARBA" id="ARBA00037312"/>
    </source>
</evidence>
<protein>
    <recommendedName>
        <fullName evidence="12">galacturonan 1,4-alpha-galacturonidase</fullName>
        <ecNumber evidence="12">3.2.1.67</ecNumber>
    </recommendedName>
    <alternativeName>
        <fullName evidence="13">Galacturan 1,4-alpha-galacturonidase C</fullName>
    </alternativeName>
    <alternativeName>
        <fullName evidence="14">Poly(1,4-alpha-D-galacturonide)galacturonohydrolase C</fullName>
    </alternativeName>
</protein>
<name>A0AAW0Z3Q7_9TREE</name>
<evidence type="ECO:0000256" key="4">
    <source>
        <dbReference type="ARBA" id="ARBA00022729"/>
    </source>
</evidence>
<feature type="signal peptide" evidence="17">
    <location>
        <begin position="1"/>
        <end position="20"/>
    </location>
</feature>
<comment type="similarity">
    <text evidence="2 16">Belongs to the glycosyl hydrolase 28 family.</text>
</comment>
<dbReference type="Gene3D" id="2.160.20.10">
    <property type="entry name" value="Single-stranded right-handed beta-helix, Pectin lyase-like"/>
    <property type="match status" value="1"/>
</dbReference>
<evidence type="ECO:0000256" key="2">
    <source>
        <dbReference type="ARBA" id="ARBA00008834"/>
    </source>
</evidence>
<keyword evidence="10" id="KW-0961">Cell wall biogenesis/degradation</keyword>
<dbReference type="GeneID" id="92177976"/>
<dbReference type="AlphaFoldDB" id="A0AAW0Z3Q7"/>
<evidence type="ECO:0000256" key="6">
    <source>
        <dbReference type="ARBA" id="ARBA00022801"/>
    </source>
</evidence>
<evidence type="ECO:0000256" key="17">
    <source>
        <dbReference type="SAM" id="SignalP"/>
    </source>
</evidence>
<dbReference type="GO" id="GO:0071555">
    <property type="term" value="P:cell wall organization"/>
    <property type="evidence" value="ECO:0007669"/>
    <property type="project" value="UniProtKB-KW"/>
</dbReference>
<dbReference type="GO" id="GO:0005975">
    <property type="term" value="P:carbohydrate metabolic process"/>
    <property type="evidence" value="ECO:0007669"/>
    <property type="project" value="InterPro"/>
</dbReference>
<keyword evidence="19" id="KW-1185">Reference proteome</keyword>
<comment type="caution">
    <text evidence="18">The sequence shown here is derived from an EMBL/GenBank/DDBJ whole genome shotgun (WGS) entry which is preliminary data.</text>
</comment>
<evidence type="ECO:0000256" key="1">
    <source>
        <dbReference type="ARBA" id="ARBA00004613"/>
    </source>
</evidence>
<dbReference type="InterPro" id="IPR011050">
    <property type="entry name" value="Pectin_lyase_fold/virulence"/>
</dbReference>
<reference evidence="18 19" key="1">
    <citation type="journal article" date="2024" name="bioRxiv">
        <title>Comparative genomics of Cryptococcus and Kwoniella reveals pathogenesis evolution and contrasting karyotype dynamics via intercentromeric recombination or chromosome fusion.</title>
        <authorList>
            <person name="Coelho M.A."/>
            <person name="David-Palma M."/>
            <person name="Shea T."/>
            <person name="Bowers K."/>
            <person name="McGinley-Smith S."/>
            <person name="Mohammad A.W."/>
            <person name="Gnirke A."/>
            <person name="Yurkov A.M."/>
            <person name="Nowrousian M."/>
            <person name="Sun S."/>
            <person name="Cuomo C.A."/>
            <person name="Heitman J."/>
        </authorList>
    </citation>
    <scope>NUCLEOTIDE SEQUENCE [LARGE SCALE GENOMIC DNA]</scope>
    <source>
        <strain evidence="18 19">CBS 13917</strain>
    </source>
</reference>
<comment type="subcellular location">
    <subcellularLocation>
        <location evidence="1">Secreted</location>
    </subcellularLocation>
</comment>
<keyword evidence="9 16" id="KW-0326">Glycosidase</keyword>
<evidence type="ECO:0000256" key="7">
    <source>
        <dbReference type="ARBA" id="ARBA00023157"/>
    </source>
</evidence>
<keyword evidence="5" id="KW-0677">Repeat</keyword>
<dbReference type="KEGG" id="kne:92177976"/>
<evidence type="ECO:0000313" key="18">
    <source>
        <dbReference type="EMBL" id="KAK8865572.1"/>
    </source>
</evidence>
<comment type="catalytic activity">
    <reaction evidence="15">
        <text>[(1-&gt;4)-alpha-D-galacturonosyl](n) + H2O = alpha-D-galacturonate + [(1-&gt;4)-alpha-D-galacturonosyl](n-1)</text>
        <dbReference type="Rhea" id="RHEA:14117"/>
        <dbReference type="Rhea" id="RHEA-COMP:14570"/>
        <dbReference type="Rhea" id="RHEA-COMP:14572"/>
        <dbReference type="ChEBI" id="CHEBI:15377"/>
        <dbReference type="ChEBI" id="CHEBI:58658"/>
        <dbReference type="ChEBI" id="CHEBI:140523"/>
        <dbReference type="EC" id="3.2.1.67"/>
    </reaction>
</comment>
<dbReference type="EC" id="3.2.1.67" evidence="12"/>
<proteinExistence type="inferred from homology"/>
<keyword evidence="8" id="KW-0325">Glycoprotein</keyword>
<dbReference type="PANTHER" id="PTHR31736">
    <property type="match status" value="1"/>
</dbReference>
<dbReference type="Proteomes" id="UP001388673">
    <property type="component" value="Unassembled WGS sequence"/>
</dbReference>
<dbReference type="GO" id="GO:0047911">
    <property type="term" value="F:galacturan 1,4-alpha-galacturonidase activity"/>
    <property type="evidence" value="ECO:0007669"/>
    <property type="project" value="UniProtKB-EC"/>
</dbReference>
<dbReference type="PANTHER" id="PTHR31736:SF11">
    <property type="entry name" value="EXOPOLYGALACTURONASE C-RELATED"/>
    <property type="match status" value="1"/>
</dbReference>
<gene>
    <name evidence="18" type="ORF">IAR55_000716</name>
</gene>
<evidence type="ECO:0000256" key="8">
    <source>
        <dbReference type="ARBA" id="ARBA00023180"/>
    </source>
</evidence>
<dbReference type="EMBL" id="JBCAWK010000002">
    <property type="protein sequence ID" value="KAK8865572.1"/>
    <property type="molecule type" value="Genomic_DNA"/>
</dbReference>
<evidence type="ECO:0000256" key="14">
    <source>
        <dbReference type="ARBA" id="ARBA00042262"/>
    </source>
</evidence>
<dbReference type="SUPFAM" id="SSF51126">
    <property type="entry name" value="Pectin lyase-like"/>
    <property type="match status" value="1"/>
</dbReference>
<keyword evidence="7" id="KW-1015">Disulfide bond</keyword>
<evidence type="ECO:0000256" key="9">
    <source>
        <dbReference type="ARBA" id="ARBA00023295"/>
    </source>
</evidence>
<keyword evidence="4 17" id="KW-0732">Signal</keyword>
<dbReference type="InterPro" id="IPR000743">
    <property type="entry name" value="Glyco_hydro_28"/>
</dbReference>
<evidence type="ECO:0000313" key="19">
    <source>
        <dbReference type="Proteomes" id="UP001388673"/>
    </source>
</evidence>
<dbReference type="GO" id="GO:0005576">
    <property type="term" value="C:extracellular region"/>
    <property type="evidence" value="ECO:0007669"/>
    <property type="project" value="UniProtKB-SubCell"/>
</dbReference>
<dbReference type="GO" id="GO:0004650">
    <property type="term" value="F:polygalacturonase activity"/>
    <property type="evidence" value="ECO:0007669"/>
    <property type="project" value="InterPro"/>
</dbReference>